<evidence type="ECO:0000259" key="5">
    <source>
        <dbReference type="SMART" id="SM00736"/>
    </source>
</evidence>
<organism evidence="6 7">
    <name type="scientific">Methylobacterium adhaesivum</name>
    <dbReference type="NCBI Taxonomy" id="333297"/>
    <lineage>
        <taxon>Bacteria</taxon>
        <taxon>Pseudomonadati</taxon>
        <taxon>Pseudomonadota</taxon>
        <taxon>Alphaproteobacteria</taxon>
        <taxon>Hyphomicrobiales</taxon>
        <taxon>Methylobacteriaceae</taxon>
        <taxon>Methylobacterium</taxon>
    </lineage>
</organism>
<comment type="caution">
    <text evidence="6">The sequence shown here is derived from an EMBL/GenBank/DDBJ whole genome shotgun (WGS) entry which is preliminary data.</text>
</comment>
<dbReference type="Proteomes" id="UP001224644">
    <property type="component" value="Unassembled WGS sequence"/>
</dbReference>
<dbReference type="Pfam" id="PF17210">
    <property type="entry name" value="SdrD_B"/>
    <property type="match status" value="1"/>
</dbReference>
<feature type="domain" description="Dystroglycan-type cadherin-like" evidence="5">
    <location>
        <begin position="2410"/>
        <end position="2509"/>
    </location>
</feature>
<feature type="domain" description="Dystroglycan-type cadherin-like" evidence="5">
    <location>
        <begin position="2210"/>
        <end position="2317"/>
    </location>
</feature>
<keyword evidence="2" id="KW-0964">Secreted</keyword>
<dbReference type="PANTHER" id="PTHR14139">
    <property type="entry name" value="CALSYNTENIN"/>
    <property type="match status" value="1"/>
</dbReference>
<dbReference type="SMART" id="SM00736">
    <property type="entry name" value="CADG"/>
    <property type="match status" value="3"/>
</dbReference>
<feature type="compositionally biased region" description="Low complexity" evidence="4">
    <location>
        <begin position="3220"/>
        <end position="3230"/>
    </location>
</feature>
<dbReference type="SUPFAM" id="SSF117074">
    <property type="entry name" value="Hypothetical protein PA1324"/>
    <property type="match status" value="1"/>
</dbReference>
<feature type="compositionally biased region" description="Basic and acidic residues" evidence="4">
    <location>
        <begin position="2724"/>
        <end position="2734"/>
    </location>
</feature>
<keyword evidence="7" id="KW-1185">Reference proteome</keyword>
<name>A0ABT8BI31_9HYPH</name>
<feature type="domain" description="Dystroglycan-type cadherin-like" evidence="5">
    <location>
        <begin position="2605"/>
        <end position="2704"/>
    </location>
</feature>
<reference evidence="7" key="1">
    <citation type="journal article" date="2019" name="Int. J. Syst. Evol. Microbiol.">
        <title>The Global Catalogue of Microorganisms (GCM) 10K type strain sequencing project: providing services to taxonomists for standard genome sequencing and annotation.</title>
        <authorList>
            <consortium name="The Broad Institute Genomics Platform"/>
            <consortium name="The Broad Institute Genome Sequencing Center for Infectious Disease"/>
            <person name="Wu L."/>
            <person name="Ma J."/>
        </authorList>
    </citation>
    <scope>NUCLEOTIDE SEQUENCE [LARGE SCALE GENOMIC DNA]</scope>
    <source>
        <strain evidence="7">CECT 7069</strain>
    </source>
</reference>
<feature type="region of interest" description="Disordered" evidence="4">
    <location>
        <begin position="3213"/>
        <end position="3240"/>
    </location>
</feature>
<dbReference type="SUPFAM" id="SSF49313">
    <property type="entry name" value="Cadherin-like"/>
    <property type="match status" value="5"/>
</dbReference>
<dbReference type="Pfam" id="PF17803">
    <property type="entry name" value="Cadherin_4"/>
    <property type="match status" value="1"/>
</dbReference>
<dbReference type="Pfam" id="PF17963">
    <property type="entry name" value="Big_9"/>
    <property type="match status" value="8"/>
</dbReference>
<evidence type="ECO:0000313" key="7">
    <source>
        <dbReference type="Proteomes" id="UP001224644"/>
    </source>
</evidence>
<proteinExistence type="predicted"/>
<dbReference type="Gene3D" id="2.60.40.2810">
    <property type="match status" value="6"/>
</dbReference>
<evidence type="ECO:0000256" key="4">
    <source>
        <dbReference type="SAM" id="MobiDB-lite"/>
    </source>
</evidence>
<dbReference type="InterPro" id="IPR015919">
    <property type="entry name" value="Cadherin-like_sf"/>
</dbReference>
<gene>
    <name evidence="6" type="ORF">QWZ12_13155</name>
</gene>
<dbReference type="InterPro" id="IPR013783">
    <property type="entry name" value="Ig-like_fold"/>
</dbReference>
<dbReference type="InterPro" id="IPR025592">
    <property type="entry name" value="DUF4347"/>
</dbReference>
<sequence length="3288" mass="328911">MFGRFRSKAWAGSGARGAMGALPTPAIRALEPRFVFDGAAAPAAAQAQSDAVAQAHPDAAAQAHPDAARSHADQTGTAGDTAHGAPADAQSAALAAAPPTHETASVDGRHEIVVIDRGVADLATLLAGLPASAEIILIDSARDGFDQLAEALKGRGDIDAIHILSHGSAGDLRLGTGDLTAETIQGRYAADLAVIGNALTATGDLLIYGCDFAAGEAGARAAALLASATGADVAASDDATGATARGGDWNLEVRDGAIETGVVVGEAAQHAWQHRLAAADNGRGALLAVSGRTIYSVDIASGKATPLTDAPASVGGIGLGTSLNSLAVDQANGLIYYVDNASPRASDRNALFAYDFRNDQHILISADLSNNGIATGNQGLGSAGAAFSNGVLYLAVENVSGATDQIYKLTFTGAGRTVASGSTFGNQSNHNYDWGDIGIDQASGQLVSLTRSSYARFNLSDGSEALYDDTVARTDVQTGVDSGGFIYTLGTNITRIDPSDGSVVGSGRAITTNGSTALGTINDAASWTPPTSTIGGRVFADANANRASDAGEAGIRGVTVELVDDVNGNGLVDTGERVLATETSAADGSYGFTGILPGQFVVRVTDTEGRLRTATATTATSGALTDNKVGATLAGPNFGYNPALVLDLDDSAAGTGYATQYTERAAGVAIVDGDVSIADVASSTLMSAKAVITNGSGGDTLGIAGTLPTGLSAVYDTTTFTLTLTGSASLADYRTALQQIRFSSADHDPATVDRSITVTANDGTIDSNTTVATVAFTAVDDAPVNGVPGAQTVNEDAALVFASANGNAITVSDADARTGTLTTTLSVAHGTLTLGSTNGVTVSGNGTDTVSVTGAIADIQAALNGTTYRGAQDYNGSDTLTVVTNDNGNTGSGGPRSDTDTVAITITPVNDAPVLDLDASVPGTGFQTSTGTGGTGVAIVDTDVSIADVDNANIASAKAVITNHQAGDSLALVGTPPSGIVATYDPATYTLTLTGTASKADYQAALQQIRYTATGPSPSTVDRTIAVTVNDGTVDSAAATTTVTIGAANAAPVNTLPAGQSVAEDASLVFSSGTNNAVTVSDPDAGSGPLTTTIGVAHGRLTLGSTAGVTVTNDGSGSVTLTGTAAAINAALDGTTYRPAADYNGADTLTVVTNDTGNTGSGGAKSDTDTLSITVTPVNDAPVNGVPAAQSVDENTNLVFSPGNGNAITVSDVDAGSGGVTTTLHVQHGTLTLGGTANVTVTGSGTGSLTLSGTTADINAALNGTTYRPDANYSGIDTLTITTDDGGNTGAGGPKSVTETVDLTVRSVGTAPTNSAPVNAVPSTTQTVNEDTPLVFSAGSGNGVSVADADGGTLTVSLRSAEGLLTLSRTTGLTFLQGDGTGDGAMRFSGAIADINAALEGLRFDPAADRNGAAQIMLTTADPGGANAASTIAVSIAPVADIVPDSVGTDEDTAITFNALTGTNGASADTFEDGTRQVTAVTQGGHGTVGFQPDGTLTYSPAADFNGVDSFTYTVTSGGSTETATVTVTVRPVNDAPVLHLAAAAGTGYATGYTERAPGVAIVDGGVSVTDVDSASMVWATAVVTNGQPGDTLAYTGTLPAGITARFDHATYTLTLTGAATKADYETALRQIRFSSNEHDPATVTRSIDVCVNDGTRDSNVATTTVAFTALNDAPVNGLPPDQTVAEDTPLVFSAANGNGITVSDADARNGAITTTLSVLHGTLTLGSTIGVTASHDGSGSVTLTGTVAAINAALDGTRYRPAANYDGADTLTILTNDGGNTGTGGARTDTDTLTLTVTPVNDGPRAGTLPAIGSLDGDAVAGTDLGRYFSDIESDALTFGAAGLPAGLGIDPTTGIVRGTIDRSASRGGTNGDYAVTVTADDGNGGTTRRTFTWRVLDPAPVARDDGAVTDARTPATGSVLADNGNGADSDPDGDPLTVAAVNGSVDAVGQTVAGSAGGRFTILADGRYRFDPGADFTDLAPGQTRTTRIAYTIADGDGGSATAVLAVTVTGRVDAPAAYAPGDIAVGDGQTVALPLGAPFANPDGPALRYGATGLPPGLVIDPATGTVGGTIDHAASGATGLTDYRVTITATDPGGASTSRSVVVRVTNTAPQAMDDVAITAEDTPVAVDVLANDRDGDGDRLALVATGDAAPRAGHGRVTVLNGLLVYTPDPDFNGTDTITYAIVDENGGTSTASVNVTVTPVNDAPDAESLPDQSGRNGSVVRYDVAARFHDPDIDSPGLGVPGGDRLGFSATGLPPGLSIDPATGVIIGTLPSGPPGRTSYAVTVTATDTAGASVTRGFTWTVSGDAPTAAPDTATTRAGSPVLVAVTANDSAADGEAIRLVDAPGATTAAHGTVSADPATGLLTYTPDDGFSGTDTVVYTIEDVNGVRATGLLTVTVRPVNQRPVAPDILPARNAADGESVRVPVGTLIADPEGAALVYTATGLPPGLAIDPATGTIGGTIDPAASGPGGRTTYVVTLTGTDPGGLAVSRHFAWTVTNPAPSATDEAIDIDEDTPVDIDVTGNDSDPDGDPLVVVPGSLTADHGTVTLNPDGSLRYAPDRDFNGTDTIFYTIADGNGGFATACVTVTVKPVNDAPVFDPAAPGLAARTASDAERVSIPAGYAFSDVDKGDGLTFTATGLPPGLAIDPATGLISGTIASDASSRIPGGVYTITLTGTDRAGASATARVVLTVVNPAPVALDDAATLAEDSVLEGSVLGNDHDPDGDTLRVDPMPVAGPRHGRLDLRPDGRFTYTPDADFHGGDSFTYAIVDSDGGRSTATVHLTVTSVNDGPTASADLVTTREDTPVDGRIAAGDRNADPLLYAIQTPPASGRVTLRPDGGFTYIPNSGFHGGDVFTVRISDGRGGSALVTIPVTIEAVNTAPDARAEPLVSPADTVGKGRIVAIDRDGDPLGFRLAAPPANGTVVLAGDGSYSYVPKTGFEGRDRFTVDVSDGRGGSTLVTVDVTVTPLPTLVPPPGAFFPILAASPVFGAPAAPPVPLLESGLFDPGSLEPGILANGFVLPVVAAIEPLGSIGAVVLADGAVVAAVNGVGHLHGTTTRLAGHIMLEESDRIARFASERFERASDDGWSWFSPRPYLGRSLDFPLSADEAGTGSDALMIEAIRRPDTLSINLRNAAPGTALVREVRLFGRGGSPAPDWIEGDGLGGFWGRPPAGTGLVALELEVVLEDGRVVRRAVTIDAETGEIRAIPPTPGPAAAAANPGPALRREPPPEPRGVATLFTTRLATLDARDTPDLALLDRALARAHDIWNSGGGPDVTIRLP</sequence>
<dbReference type="SUPFAM" id="SSF75011">
    <property type="entry name" value="3-carboxy-cis,cis-mucoante lactonizing enzyme"/>
    <property type="match status" value="1"/>
</dbReference>
<dbReference type="Gene3D" id="2.60.40.3440">
    <property type="match status" value="1"/>
</dbReference>
<protein>
    <submittedName>
        <fullName evidence="6">Tandem-95 repeat protein</fullName>
    </submittedName>
</protein>
<dbReference type="InterPro" id="IPR040853">
    <property type="entry name" value="RapA2_cadherin-like"/>
</dbReference>
<dbReference type="RefSeq" id="WP_238225536.1">
    <property type="nucleotide sequence ID" value="NZ_BPQD01000014.1"/>
</dbReference>
<evidence type="ECO:0000256" key="2">
    <source>
        <dbReference type="ARBA" id="ARBA00022525"/>
    </source>
</evidence>
<dbReference type="PANTHER" id="PTHR14139:SF2">
    <property type="entry name" value="CALSYNTENIN-1"/>
    <property type="match status" value="1"/>
</dbReference>
<dbReference type="InterPro" id="IPR006644">
    <property type="entry name" value="Cadg"/>
</dbReference>
<feature type="compositionally biased region" description="Low complexity" evidence="4">
    <location>
        <begin position="47"/>
        <end position="65"/>
    </location>
</feature>
<feature type="compositionally biased region" description="Low complexity" evidence="4">
    <location>
        <begin position="85"/>
        <end position="99"/>
    </location>
</feature>
<dbReference type="Pfam" id="PF05345">
    <property type="entry name" value="He_PIG"/>
    <property type="match status" value="5"/>
</dbReference>
<dbReference type="NCBIfam" id="NF012211">
    <property type="entry name" value="tand_rpt_95"/>
    <property type="match status" value="7"/>
</dbReference>
<evidence type="ECO:0000256" key="3">
    <source>
        <dbReference type="ARBA" id="ARBA00022729"/>
    </source>
</evidence>
<feature type="region of interest" description="Disordered" evidence="4">
    <location>
        <begin position="47"/>
        <end position="105"/>
    </location>
</feature>
<dbReference type="Pfam" id="PF14252">
    <property type="entry name" value="DUF4347"/>
    <property type="match status" value="1"/>
</dbReference>
<evidence type="ECO:0000313" key="6">
    <source>
        <dbReference type="EMBL" id="MDN3591553.1"/>
    </source>
</evidence>
<feature type="region of interest" description="Disordered" evidence="4">
    <location>
        <begin position="2723"/>
        <end position="2753"/>
    </location>
</feature>
<dbReference type="InterPro" id="IPR033764">
    <property type="entry name" value="Sdr_B"/>
</dbReference>
<dbReference type="EMBL" id="JAUFPX010000012">
    <property type="protein sequence ID" value="MDN3591553.1"/>
    <property type="molecule type" value="Genomic_DNA"/>
</dbReference>
<keyword evidence="3" id="KW-0732">Signal</keyword>
<comment type="subcellular location">
    <subcellularLocation>
        <location evidence="1">Secreted</location>
    </subcellularLocation>
</comment>
<dbReference type="Gene3D" id="2.60.40.10">
    <property type="entry name" value="Immunoglobulins"/>
    <property type="match status" value="6"/>
</dbReference>
<feature type="region of interest" description="Disordered" evidence="4">
    <location>
        <begin position="1906"/>
        <end position="1936"/>
    </location>
</feature>
<accession>A0ABT8BI31</accession>
<evidence type="ECO:0000256" key="1">
    <source>
        <dbReference type="ARBA" id="ARBA00004613"/>
    </source>
</evidence>